<evidence type="ECO:0000313" key="1">
    <source>
        <dbReference type="EMBL" id="MCI06560.1"/>
    </source>
</evidence>
<proteinExistence type="predicted"/>
<accession>A0A392P578</accession>
<feature type="non-terminal residue" evidence="1">
    <location>
        <position position="1"/>
    </location>
</feature>
<dbReference type="AlphaFoldDB" id="A0A392P578"/>
<keyword evidence="2" id="KW-1185">Reference proteome</keyword>
<protein>
    <submittedName>
        <fullName evidence="1">Uncharacterized protein</fullName>
    </submittedName>
</protein>
<dbReference type="EMBL" id="LXQA010062262">
    <property type="protein sequence ID" value="MCI06560.1"/>
    <property type="molecule type" value="Genomic_DNA"/>
</dbReference>
<evidence type="ECO:0000313" key="2">
    <source>
        <dbReference type="Proteomes" id="UP000265520"/>
    </source>
</evidence>
<dbReference type="Proteomes" id="UP000265520">
    <property type="component" value="Unassembled WGS sequence"/>
</dbReference>
<reference evidence="1 2" key="1">
    <citation type="journal article" date="2018" name="Front. Plant Sci.">
        <title>Red Clover (Trifolium pratense) and Zigzag Clover (T. medium) - A Picture of Genomic Similarities and Differences.</title>
        <authorList>
            <person name="Dluhosova J."/>
            <person name="Istvanek J."/>
            <person name="Nedelnik J."/>
            <person name="Repkova J."/>
        </authorList>
    </citation>
    <scope>NUCLEOTIDE SEQUENCE [LARGE SCALE GENOMIC DNA]</scope>
    <source>
        <strain evidence="2">cv. 10/8</strain>
        <tissue evidence="1">Leaf</tissue>
    </source>
</reference>
<comment type="caution">
    <text evidence="1">The sequence shown here is derived from an EMBL/GenBank/DDBJ whole genome shotgun (WGS) entry which is preliminary data.</text>
</comment>
<sequence length="74" mass="8635">GEQGDALFKRAELKLATSEHKQVLYRKWMRKRRKLTRKLIIAVIKSCTLNGFGDMTVTLKVLFHSFQLMINLTI</sequence>
<name>A0A392P578_9FABA</name>
<organism evidence="1 2">
    <name type="scientific">Trifolium medium</name>
    <dbReference type="NCBI Taxonomy" id="97028"/>
    <lineage>
        <taxon>Eukaryota</taxon>
        <taxon>Viridiplantae</taxon>
        <taxon>Streptophyta</taxon>
        <taxon>Embryophyta</taxon>
        <taxon>Tracheophyta</taxon>
        <taxon>Spermatophyta</taxon>
        <taxon>Magnoliopsida</taxon>
        <taxon>eudicotyledons</taxon>
        <taxon>Gunneridae</taxon>
        <taxon>Pentapetalae</taxon>
        <taxon>rosids</taxon>
        <taxon>fabids</taxon>
        <taxon>Fabales</taxon>
        <taxon>Fabaceae</taxon>
        <taxon>Papilionoideae</taxon>
        <taxon>50 kb inversion clade</taxon>
        <taxon>NPAAA clade</taxon>
        <taxon>Hologalegina</taxon>
        <taxon>IRL clade</taxon>
        <taxon>Trifolieae</taxon>
        <taxon>Trifolium</taxon>
    </lineage>
</organism>